<name>A0ABQ9NRB9_9PEZI</name>
<dbReference type="PANTHER" id="PTHR45763:SF46">
    <property type="entry name" value="AB HYDROLASE-1 DOMAIN-CONTAINING PROTEIN"/>
    <property type="match status" value="1"/>
</dbReference>
<dbReference type="EMBL" id="JAPDRL010000049">
    <property type="protein sequence ID" value="KAJ9662537.1"/>
    <property type="molecule type" value="Genomic_DNA"/>
</dbReference>
<dbReference type="PANTHER" id="PTHR45763">
    <property type="entry name" value="HYDROLASE, ALPHA/BETA FOLD FAMILY PROTEIN, EXPRESSED-RELATED"/>
    <property type="match status" value="1"/>
</dbReference>
<evidence type="ECO:0000259" key="1">
    <source>
        <dbReference type="Pfam" id="PF12697"/>
    </source>
</evidence>
<comment type="caution">
    <text evidence="2">The sequence shown here is derived from an EMBL/GenBank/DDBJ whole genome shotgun (WGS) entry which is preliminary data.</text>
</comment>
<dbReference type="InterPro" id="IPR000073">
    <property type="entry name" value="AB_hydrolase_1"/>
</dbReference>
<dbReference type="SUPFAM" id="SSF53474">
    <property type="entry name" value="alpha/beta-Hydrolases"/>
    <property type="match status" value="1"/>
</dbReference>
<organism evidence="2 3">
    <name type="scientific">Coniosporium apollinis</name>
    <dbReference type="NCBI Taxonomy" id="61459"/>
    <lineage>
        <taxon>Eukaryota</taxon>
        <taxon>Fungi</taxon>
        <taxon>Dikarya</taxon>
        <taxon>Ascomycota</taxon>
        <taxon>Pezizomycotina</taxon>
        <taxon>Dothideomycetes</taxon>
        <taxon>Dothideomycetes incertae sedis</taxon>
        <taxon>Coniosporium</taxon>
    </lineage>
</organism>
<dbReference type="Pfam" id="PF12697">
    <property type="entry name" value="Abhydrolase_6"/>
    <property type="match status" value="1"/>
</dbReference>
<gene>
    <name evidence="2" type="ORF">H2201_006025</name>
</gene>
<evidence type="ECO:0000313" key="2">
    <source>
        <dbReference type="EMBL" id="KAJ9662537.1"/>
    </source>
</evidence>
<protein>
    <recommendedName>
        <fullName evidence="1">AB hydrolase-1 domain-containing protein</fullName>
    </recommendedName>
</protein>
<keyword evidence="3" id="KW-1185">Reference proteome</keyword>
<dbReference type="InterPro" id="IPR029058">
    <property type="entry name" value="AB_hydrolase_fold"/>
</dbReference>
<evidence type="ECO:0000313" key="3">
    <source>
        <dbReference type="Proteomes" id="UP001172684"/>
    </source>
</evidence>
<dbReference type="Proteomes" id="UP001172684">
    <property type="component" value="Unassembled WGS sequence"/>
</dbReference>
<accession>A0ABQ9NRB9</accession>
<feature type="domain" description="AB hydrolase-1" evidence="1">
    <location>
        <begin position="90"/>
        <end position="349"/>
    </location>
</feature>
<reference evidence="2" key="1">
    <citation type="submission" date="2022-10" db="EMBL/GenBank/DDBJ databases">
        <title>Culturing micro-colonial fungi from biological soil crusts in the Mojave desert and describing Neophaeococcomyces mojavensis, and introducing the new genera and species Taxawa tesnikishii.</title>
        <authorList>
            <person name="Kurbessoian T."/>
            <person name="Stajich J.E."/>
        </authorList>
    </citation>
    <scope>NUCLEOTIDE SEQUENCE</scope>
    <source>
        <strain evidence="2">TK_1</strain>
    </source>
</reference>
<dbReference type="Gene3D" id="3.40.50.1820">
    <property type="entry name" value="alpha/beta hydrolase"/>
    <property type="match status" value="1"/>
</dbReference>
<sequence>MLQFLRRSAASASARCTIRGTPLVTVHSLCYIRTPIRINPYSEQITIRNASTTCSSPTSLPSQDSQTLTLSNGHTLGFSTCGSPSSQPIFYLHGFPSSRIEGLALSNLAQKLGARIITPDRPGIGLSTFDPHRELVDYPDSISQLAKHLRLDTYRVLGASGGGPYALACAKALPKDQLKRVGVLAGIGPPEAGLAGVRLGTRILLLSMSWAPQAMRRMVDWSFVRAAQHPDPQVLRQTVLSQLKWGNESERKHLLSDPVNFELLLRILREHFRQGAQGFIKDGQIGTKPWGFSLEDVESDVVLWYGTDDVNTPALMGRYMASRLKKAELKEYVGETHWTIFDNHGEEVLRDMLKD</sequence>
<proteinExistence type="predicted"/>